<feature type="compositionally biased region" description="Polar residues" evidence="1">
    <location>
        <begin position="503"/>
        <end position="517"/>
    </location>
</feature>
<reference evidence="3 4" key="3">
    <citation type="submission" date="2016-01" db="EMBL/GenBank/DDBJ databases">
        <title>Madurella mycetomatis genome sequencing.</title>
        <authorList>
            <person name="Van De Sande W."/>
        </authorList>
    </citation>
    <scope>NUCLEOTIDE SEQUENCE [LARGE SCALE GENOMIC DNA]</scope>
    <source>
        <strain evidence="3">Mm55</strain>
        <strain evidence="4">mm55</strain>
    </source>
</reference>
<organism evidence="3 4">
    <name type="scientific">Madurella mycetomatis</name>
    <dbReference type="NCBI Taxonomy" id="100816"/>
    <lineage>
        <taxon>Eukaryota</taxon>
        <taxon>Fungi</taxon>
        <taxon>Dikarya</taxon>
        <taxon>Ascomycota</taxon>
        <taxon>Pezizomycotina</taxon>
        <taxon>Sordariomycetes</taxon>
        <taxon>Sordariomycetidae</taxon>
        <taxon>Sordariales</taxon>
        <taxon>Sordariales incertae sedis</taxon>
        <taxon>Madurella</taxon>
    </lineage>
</organism>
<dbReference type="OrthoDB" id="5234071at2759"/>
<dbReference type="STRING" id="100816.A0A175VZ13"/>
<dbReference type="VEuPathDB" id="FungiDB:MMYC01_206868"/>
<accession>A0A175VZ13</accession>
<feature type="compositionally biased region" description="Polar residues" evidence="1">
    <location>
        <begin position="563"/>
        <end position="579"/>
    </location>
</feature>
<feature type="region of interest" description="Disordered" evidence="1">
    <location>
        <begin position="1"/>
        <end position="29"/>
    </location>
</feature>
<comment type="caution">
    <text evidence="3">The sequence shown here is derived from an EMBL/GenBank/DDBJ whole genome shotgun (WGS) entry which is preliminary data.</text>
</comment>
<feature type="region of interest" description="Disordered" evidence="1">
    <location>
        <begin position="208"/>
        <end position="523"/>
    </location>
</feature>
<reference evidence="4" key="2">
    <citation type="submission" date="2015-06" db="EMBL/GenBank/DDBJ databases">
        <authorList>
            <person name="van de Sande W.W.J."/>
        </authorList>
    </citation>
    <scope>NUCLEOTIDE SEQUENCE [LARGE SCALE GENOMIC DNA]</scope>
    <source>
        <strain evidence="4">mm55</strain>
    </source>
</reference>
<evidence type="ECO:0000313" key="2">
    <source>
        <dbReference type="EMBL" id="KXX73248.1"/>
    </source>
</evidence>
<feature type="compositionally biased region" description="Pro residues" evidence="1">
    <location>
        <begin position="255"/>
        <end position="267"/>
    </location>
</feature>
<feature type="region of interest" description="Disordered" evidence="1">
    <location>
        <begin position="561"/>
        <end position="891"/>
    </location>
</feature>
<dbReference type="EMBL" id="LCTW02000507">
    <property type="protein sequence ID" value="KXX73248.1"/>
    <property type="molecule type" value="Genomic_DNA"/>
</dbReference>
<evidence type="ECO:0000313" key="3">
    <source>
        <dbReference type="EMBL" id="KXX76736.1"/>
    </source>
</evidence>
<evidence type="ECO:0000313" key="4">
    <source>
        <dbReference type="Proteomes" id="UP000078237"/>
    </source>
</evidence>
<dbReference type="VEuPathDB" id="FungiDB:MMYC01_209903"/>
<dbReference type="Proteomes" id="UP000078237">
    <property type="component" value="Unassembled WGS sequence"/>
</dbReference>
<feature type="compositionally biased region" description="Gly residues" evidence="1">
    <location>
        <begin position="878"/>
        <end position="891"/>
    </location>
</feature>
<feature type="compositionally biased region" description="Basic and acidic residues" evidence="1">
    <location>
        <begin position="210"/>
        <end position="245"/>
    </location>
</feature>
<feature type="compositionally biased region" description="Low complexity" evidence="1">
    <location>
        <begin position="424"/>
        <end position="436"/>
    </location>
</feature>
<feature type="compositionally biased region" description="Low complexity" evidence="1">
    <location>
        <begin position="284"/>
        <end position="306"/>
    </location>
</feature>
<name>A0A175VZ13_9PEZI</name>
<evidence type="ECO:0000256" key="1">
    <source>
        <dbReference type="SAM" id="MobiDB-lite"/>
    </source>
</evidence>
<feature type="compositionally biased region" description="Polar residues" evidence="1">
    <location>
        <begin position="741"/>
        <end position="751"/>
    </location>
</feature>
<feature type="compositionally biased region" description="Basic and acidic residues" evidence="1">
    <location>
        <begin position="17"/>
        <end position="29"/>
    </location>
</feature>
<protein>
    <submittedName>
        <fullName evidence="3">Uncharacterized protein</fullName>
    </submittedName>
</protein>
<feature type="region of interest" description="Disordered" evidence="1">
    <location>
        <begin position="124"/>
        <end position="195"/>
    </location>
</feature>
<feature type="compositionally biased region" description="Low complexity" evidence="1">
    <location>
        <begin position="580"/>
        <end position="591"/>
    </location>
</feature>
<keyword evidence="4" id="KW-1185">Reference proteome</keyword>
<feature type="compositionally biased region" description="Polar residues" evidence="1">
    <location>
        <begin position="758"/>
        <end position="770"/>
    </location>
</feature>
<dbReference type="AlphaFoldDB" id="A0A175VZ13"/>
<reference evidence="3" key="1">
    <citation type="submission" date="2015-06" db="EMBL/GenBank/DDBJ databases">
        <authorList>
            <person name="Hoefler B.C."/>
            <person name="Straight P.D."/>
        </authorList>
    </citation>
    <scope>NUCLEOTIDE SEQUENCE [LARGE SCALE GENOMIC DNA]</scope>
    <source>
        <strain evidence="3">Mm55</strain>
    </source>
</reference>
<feature type="compositionally biased region" description="Pro residues" evidence="1">
    <location>
        <begin position="370"/>
        <end position="381"/>
    </location>
</feature>
<gene>
    <name evidence="3" type="ORF">MMYC01_206868</name>
    <name evidence="2" type="ORF">MMYC01_209903</name>
</gene>
<feature type="compositionally biased region" description="Low complexity" evidence="1">
    <location>
        <begin position="620"/>
        <end position="643"/>
    </location>
</feature>
<dbReference type="EMBL" id="LCTW02000195">
    <property type="protein sequence ID" value="KXX76736.1"/>
    <property type="molecule type" value="Genomic_DNA"/>
</dbReference>
<sequence length="891" mass="93638">MVSFFGLKFGDKKKKPDGKPAPDKELQQRKRIDQDALGEGQFFGKTIQQAGVVNGSIRSVSRAGTPQPGVGRSPYALHDTHNLAAASMFDLSVGHGRTGSQASFQVKPHASDLNLRTRFGAVNGSSTSLAAPGPGFGSRPGTPSRAKPWVNPLDVHFMRPTPSGPPTPKSALAQSAMQLPPTPTTENAETGSVFGEEADDMVDAVMTSVKQKEREAKEAKEREQELEKQRETARLEMERLERQKSTESILAKMTPPQPRLEPQPKPTNSPGLEGPVFRGNVDQRPGSRNGVRGPNGPNNPNWPARPALHQGPPPTGPPTQCLPQPPGQGPPRQGPLGPSVDTHNLRGPQPSDPGAIEFGPGPGPAIRSTIPPPQTYRPYRPPGASAPQSPPNGPSVQGISPYSPGPREPGQHDHGSRAPPHTVRSAGPAPSPTSGPRGPGPDAVRPQSPAPKAFGISANRTQSPGPRGPPNVHRATGFNPQPQAFAGNGRGTPVPERSRTEPLLSTLTSPAGSISRSSLDEGTIELFSRPIIQDVAAKRDMLTKNTPRQQSLSMKIEELEKSLINQQHAHQTQKAQVQGSSRTSASSSLYSDGIKDDDEDDDGPILSIQPAPLYVPSPLAPASAPRPQSPFRGPPRRGLGPRRPALEEYGISTTHLTSKPRGGTPAPASTGGNTDISSSHSSPPSRVNTPQLRHPNWKRDLSHPSPASTLDAADRPRPSPVVDTGFNFDFGSGAAAPPTPDSTSWPLSPTVETGPALAQTSEPSRTQSPTEAPGKFTRSNVPPPLNLKFNFSPDAASRGPASAMWTPPLRSAPIGQSTLDGRPSTSAGPGGSGLAASPRLISQFPGSAPGDDDPSAFMGIGMARGPSIREVRRPGTANGKGGFDSYGNGFI</sequence>
<feature type="compositionally biased region" description="Pro residues" evidence="1">
    <location>
        <begin position="323"/>
        <end position="333"/>
    </location>
</feature>
<proteinExistence type="predicted"/>